<dbReference type="KEGG" id="tpal:117646117"/>
<sequence length="112" mass="12012">MALSRLRRHHQGSANLSGLGHFLIAAMESMQRTAMPEEVEIPAESASTVHASMSERSSLPSVPLPRYALAIVFLALAALALAALALSCGTEDANQRIQLEWSIGIGPWEGFQ</sequence>
<evidence type="ECO:0000256" key="1">
    <source>
        <dbReference type="SAM" id="Phobius"/>
    </source>
</evidence>
<feature type="transmembrane region" description="Helical" evidence="1">
    <location>
        <begin position="67"/>
        <end position="86"/>
    </location>
</feature>
<protein>
    <submittedName>
        <fullName evidence="3">Uncharacterized protein LOC117646117</fullName>
    </submittedName>
</protein>
<keyword evidence="1" id="KW-0472">Membrane</keyword>
<accession>A0A6P8YYG5</accession>
<keyword evidence="2" id="KW-1185">Reference proteome</keyword>
<dbReference type="GeneID" id="117646117"/>
<evidence type="ECO:0000313" key="3">
    <source>
        <dbReference type="RefSeq" id="XP_034242725.1"/>
    </source>
</evidence>
<dbReference type="RefSeq" id="XP_034242725.1">
    <property type="nucleotide sequence ID" value="XM_034386834.1"/>
</dbReference>
<evidence type="ECO:0000313" key="2">
    <source>
        <dbReference type="Proteomes" id="UP000515158"/>
    </source>
</evidence>
<gene>
    <name evidence="3" type="primary">LOC117646117</name>
</gene>
<dbReference type="InParanoid" id="A0A6P8YYG5"/>
<dbReference type="AlphaFoldDB" id="A0A6P8YYG5"/>
<keyword evidence="1" id="KW-0812">Transmembrane</keyword>
<organism evidence="3">
    <name type="scientific">Thrips palmi</name>
    <name type="common">Melon thrips</name>
    <dbReference type="NCBI Taxonomy" id="161013"/>
    <lineage>
        <taxon>Eukaryota</taxon>
        <taxon>Metazoa</taxon>
        <taxon>Ecdysozoa</taxon>
        <taxon>Arthropoda</taxon>
        <taxon>Hexapoda</taxon>
        <taxon>Insecta</taxon>
        <taxon>Pterygota</taxon>
        <taxon>Neoptera</taxon>
        <taxon>Paraneoptera</taxon>
        <taxon>Thysanoptera</taxon>
        <taxon>Terebrantia</taxon>
        <taxon>Thripoidea</taxon>
        <taxon>Thripidae</taxon>
        <taxon>Thrips</taxon>
    </lineage>
</organism>
<reference evidence="3" key="1">
    <citation type="submission" date="2025-08" db="UniProtKB">
        <authorList>
            <consortium name="RefSeq"/>
        </authorList>
    </citation>
    <scope>IDENTIFICATION</scope>
    <source>
        <tissue evidence="3">Total insect</tissue>
    </source>
</reference>
<dbReference type="Proteomes" id="UP000515158">
    <property type="component" value="Unplaced"/>
</dbReference>
<proteinExistence type="predicted"/>
<keyword evidence="1" id="KW-1133">Transmembrane helix</keyword>
<name>A0A6P8YYG5_THRPL</name>